<evidence type="ECO:0000313" key="3">
    <source>
        <dbReference type="Proteomes" id="UP000295124"/>
    </source>
</evidence>
<dbReference type="AlphaFoldDB" id="A0A4R4ZR77"/>
<organism evidence="2 3">
    <name type="scientific">Kribbella antibiotica</name>
    <dbReference type="NCBI Taxonomy" id="190195"/>
    <lineage>
        <taxon>Bacteria</taxon>
        <taxon>Bacillati</taxon>
        <taxon>Actinomycetota</taxon>
        <taxon>Actinomycetes</taxon>
        <taxon>Propionibacteriales</taxon>
        <taxon>Kribbellaceae</taxon>
        <taxon>Kribbella</taxon>
    </lineage>
</organism>
<protein>
    <submittedName>
        <fullName evidence="2">Uncharacterized protein</fullName>
    </submittedName>
</protein>
<keyword evidence="3" id="KW-1185">Reference proteome</keyword>
<dbReference type="EMBL" id="SMKX01000014">
    <property type="protein sequence ID" value="TDD61498.1"/>
    <property type="molecule type" value="Genomic_DNA"/>
</dbReference>
<accession>A0A4R4ZR77</accession>
<reference evidence="2 3" key="1">
    <citation type="submission" date="2019-03" db="EMBL/GenBank/DDBJ databases">
        <title>Draft genome sequences of novel Actinobacteria.</title>
        <authorList>
            <person name="Sahin N."/>
            <person name="Ay H."/>
            <person name="Saygin H."/>
        </authorList>
    </citation>
    <scope>NUCLEOTIDE SEQUENCE [LARGE SCALE GENOMIC DNA]</scope>
    <source>
        <strain evidence="2 3">JCM 13523</strain>
    </source>
</reference>
<evidence type="ECO:0000313" key="2">
    <source>
        <dbReference type="EMBL" id="TDD61498.1"/>
    </source>
</evidence>
<sequence>MSRGTGAPRQRRTAHHLKSPMPVLERLGVWSGADPVAEIDVALAIVVVRLSAARKCGRAAAAAELLAWMDVCLEERLSLQRDQDLARGSTQTRSPRSRDPIDARPVATQNPSHRGDDGNP</sequence>
<name>A0A4R4ZR77_9ACTN</name>
<feature type="region of interest" description="Disordered" evidence="1">
    <location>
        <begin position="80"/>
        <end position="120"/>
    </location>
</feature>
<gene>
    <name evidence="2" type="ORF">E1263_07295</name>
</gene>
<evidence type="ECO:0000256" key="1">
    <source>
        <dbReference type="SAM" id="MobiDB-lite"/>
    </source>
</evidence>
<comment type="caution">
    <text evidence="2">The sequence shown here is derived from an EMBL/GenBank/DDBJ whole genome shotgun (WGS) entry which is preliminary data.</text>
</comment>
<proteinExistence type="predicted"/>
<dbReference type="Proteomes" id="UP000295124">
    <property type="component" value="Unassembled WGS sequence"/>
</dbReference>